<reference evidence="1 2" key="1">
    <citation type="journal article" date="2010" name="BMC Genomics">
        <title>Metabolic flexibility revealed in the genome of the cyst-forming alpha-1 proteobacterium Rhodospirillum centenum.</title>
        <authorList>
            <person name="Lu Y.K."/>
            <person name="Marden J."/>
            <person name="Han M."/>
            <person name="Swingley W.D."/>
            <person name="Mastrian S.D."/>
            <person name="Chowdhury S.R."/>
            <person name="Hao J."/>
            <person name="Helmy T."/>
            <person name="Kim S."/>
            <person name="Kurdoglu A.A."/>
            <person name="Matthies H.J."/>
            <person name="Rollo D."/>
            <person name="Stothard P."/>
            <person name="Blankenship R.E."/>
            <person name="Bauer C.E."/>
            <person name="Touchman J.W."/>
        </authorList>
    </citation>
    <scope>NUCLEOTIDE SEQUENCE [LARGE SCALE GENOMIC DNA]</scope>
    <source>
        <strain evidence="2">ATCC 51521 / SW</strain>
    </source>
</reference>
<gene>
    <name evidence="1" type="ordered locus">RC1_1295</name>
</gene>
<proteinExistence type="predicted"/>
<dbReference type="KEGG" id="rce:RC1_1295"/>
<accession>B6IMN5</accession>
<organism evidence="1 2">
    <name type="scientific">Rhodospirillum centenum (strain ATCC 51521 / SW)</name>
    <dbReference type="NCBI Taxonomy" id="414684"/>
    <lineage>
        <taxon>Bacteria</taxon>
        <taxon>Pseudomonadati</taxon>
        <taxon>Pseudomonadota</taxon>
        <taxon>Alphaproteobacteria</taxon>
        <taxon>Rhodospirillales</taxon>
        <taxon>Rhodospirillaceae</taxon>
        <taxon>Rhodospirillum</taxon>
    </lineage>
</organism>
<dbReference type="HOGENOM" id="CLU_3188302_0_0_5"/>
<keyword evidence="2" id="KW-1185">Reference proteome</keyword>
<dbReference type="Proteomes" id="UP000001591">
    <property type="component" value="Chromosome"/>
</dbReference>
<name>B6IMN5_RHOCS</name>
<dbReference type="AlphaFoldDB" id="B6IMN5"/>
<evidence type="ECO:0000313" key="1">
    <source>
        <dbReference type="EMBL" id="ACI98701.1"/>
    </source>
</evidence>
<protein>
    <submittedName>
        <fullName evidence="1">Uncharacterized protein</fullName>
    </submittedName>
</protein>
<dbReference type="EMBL" id="CP000613">
    <property type="protein sequence ID" value="ACI98701.1"/>
    <property type="molecule type" value="Genomic_DNA"/>
</dbReference>
<evidence type="ECO:0000313" key="2">
    <source>
        <dbReference type="Proteomes" id="UP000001591"/>
    </source>
</evidence>
<dbReference type="STRING" id="414684.RC1_1295"/>
<sequence>MVNPLLVARPRWIAAAMPMTAGLPDDIAGRIGIFRAVVAVVRWGGG</sequence>